<proteinExistence type="predicted"/>
<protein>
    <submittedName>
        <fullName evidence="2">Uncharacterized protein</fullName>
    </submittedName>
</protein>
<feature type="region of interest" description="Disordered" evidence="1">
    <location>
        <begin position="19"/>
        <end position="52"/>
    </location>
</feature>
<gene>
    <name evidence="2" type="ORF">PIB30_050005</name>
</gene>
<evidence type="ECO:0000256" key="1">
    <source>
        <dbReference type="SAM" id="MobiDB-lite"/>
    </source>
</evidence>
<evidence type="ECO:0000313" key="2">
    <source>
        <dbReference type="EMBL" id="MED6148094.1"/>
    </source>
</evidence>
<feature type="compositionally biased region" description="Pro residues" evidence="1">
    <location>
        <begin position="26"/>
        <end position="43"/>
    </location>
</feature>
<dbReference type="EMBL" id="JASCZI010090961">
    <property type="protein sequence ID" value="MED6148094.1"/>
    <property type="molecule type" value="Genomic_DNA"/>
</dbReference>
<keyword evidence="3" id="KW-1185">Reference proteome</keyword>
<organism evidence="2 3">
    <name type="scientific">Stylosanthes scabra</name>
    <dbReference type="NCBI Taxonomy" id="79078"/>
    <lineage>
        <taxon>Eukaryota</taxon>
        <taxon>Viridiplantae</taxon>
        <taxon>Streptophyta</taxon>
        <taxon>Embryophyta</taxon>
        <taxon>Tracheophyta</taxon>
        <taxon>Spermatophyta</taxon>
        <taxon>Magnoliopsida</taxon>
        <taxon>eudicotyledons</taxon>
        <taxon>Gunneridae</taxon>
        <taxon>Pentapetalae</taxon>
        <taxon>rosids</taxon>
        <taxon>fabids</taxon>
        <taxon>Fabales</taxon>
        <taxon>Fabaceae</taxon>
        <taxon>Papilionoideae</taxon>
        <taxon>50 kb inversion clade</taxon>
        <taxon>dalbergioids sensu lato</taxon>
        <taxon>Dalbergieae</taxon>
        <taxon>Pterocarpus clade</taxon>
        <taxon>Stylosanthes</taxon>
    </lineage>
</organism>
<sequence length="114" mass="13214">MQIHMWHCLCHIRFTTEMSSTGRILPPRPPPQDQPAEQPPPPETSVVPSTSAQYSLEHSYQQVMRHLERQERLLCHQGRQIANTQLMIRQAFPETEFTSLEEISSDERSDIASF</sequence>
<name>A0ABU6THW0_9FABA</name>
<evidence type="ECO:0000313" key="3">
    <source>
        <dbReference type="Proteomes" id="UP001341840"/>
    </source>
</evidence>
<accession>A0ABU6THW0</accession>
<reference evidence="2 3" key="1">
    <citation type="journal article" date="2023" name="Plants (Basel)">
        <title>Bridging the Gap: Combining Genomics and Transcriptomics Approaches to Understand Stylosanthes scabra, an Orphan Legume from the Brazilian Caatinga.</title>
        <authorList>
            <person name="Ferreira-Neto J.R.C."/>
            <person name="da Silva M.D."/>
            <person name="Binneck E."/>
            <person name="de Melo N.F."/>
            <person name="da Silva R.H."/>
            <person name="de Melo A.L.T.M."/>
            <person name="Pandolfi V."/>
            <person name="Bustamante F.O."/>
            <person name="Brasileiro-Vidal A.C."/>
            <person name="Benko-Iseppon A.M."/>
        </authorList>
    </citation>
    <scope>NUCLEOTIDE SEQUENCE [LARGE SCALE GENOMIC DNA]</scope>
    <source>
        <tissue evidence="2">Leaves</tissue>
    </source>
</reference>
<dbReference type="Proteomes" id="UP001341840">
    <property type="component" value="Unassembled WGS sequence"/>
</dbReference>
<comment type="caution">
    <text evidence="2">The sequence shown here is derived from an EMBL/GenBank/DDBJ whole genome shotgun (WGS) entry which is preliminary data.</text>
</comment>